<evidence type="ECO:0008006" key="3">
    <source>
        <dbReference type="Google" id="ProtNLM"/>
    </source>
</evidence>
<dbReference type="Pfam" id="PF09965">
    <property type="entry name" value="DUF2199"/>
    <property type="match status" value="1"/>
</dbReference>
<keyword evidence="2" id="KW-1185">Reference proteome</keyword>
<gene>
    <name evidence="1" type="ORF">NRB56_43990</name>
</gene>
<proteinExistence type="predicted"/>
<reference evidence="1 2" key="1">
    <citation type="submission" date="2019-10" db="EMBL/GenBank/DDBJ databases">
        <title>Nocardia macrotermitis sp. nov. and Nocardia aurantia sp. nov., isolated from the gut of fungus growing-termite Macrotermes natalensis.</title>
        <authorList>
            <person name="Benndorf R."/>
            <person name="Schwitalla J."/>
            <person name="Martin K."/>
            <person name="De Beer W."/>
            <person name="Kaster A.-K."/>
            <person name="Vollmers J."/>
            <person name="Poulsen M."/>
            <person name="Beemelmanns C."/>
        </authorList>
    </citation>
    <scope>NUCLEOTIDE SEQUENCE [LARGE SCALE GENOMIC DNA]</scope>
    <source>
        <strain evidence="1 2">RB56</strain>
    </source>
</reference>
<protein>
    <recommendedName>
        <fullName evidence="3">DUF2199 domain-containing protein</fullName>
    </recommendedName>
</protein>
<evidence type="ECO:0000313" key="2">
    <source>
        <dbReference type="Proteomes" id="UP000431401"/>
    </source>
</evidence>
<accession>A0A7K0DSR9</accession>
<dbReference type="AlphaFoldDB" id="A0A7K0DSR9"/>
<comment type="caution">
    <text evidence="1">The sequence shown here is derived from an EMBL/GenBank/DDBJ whole genome shotgun (WGS) entry which is preliminary data.</text>
</comment>
<evidence type="ECO:0000313" key="1">
    <source>
        <dbReference type="EMBL" id="MQY28815.1"/>
    </source>
</evidence>
<organism evidence="1 2">
    <name type="scientific">Nocardia aurantia</name>
    <dbReference type="NCBI Taxonomy" id="2585199"/>
    <lineage>
        <taxon>Bacteria</taxon>
        <taxon>Bacillati</taxon>
        <taxon>Actinomycetota</taxon>
        <taxon>Actinomycetes</taxon>
        <taxon>Mycobacteriales</taxon>
        <taxon>Nocardiaceae</taxon>
        <taxon>Nocardia</taxon>
    </lineage>
</organism>
<dbReference type="InterPro" id="IPR018697">
    <property type="entry name" value="DUF2199"/>
</dbReference>
<dbReference type="EMBL" id="WEGI01000009">
    <property type="protein sequence ID" value="MQY28815.1"/>
    <property type="molecule type" value="Genomic_DNA"/>
</dbReference>
<dbReference type="Proteomes" id="UP000431401">
    <property type="component" value="Unassembled WGS sequence"/>
</dbReference>
<name>A0A7K0DSR9_9NOCA</name>
<sequence length="252" mass="27172">MLSWNTPATVGEGSDTNRSANPLSEFSYAADVSSPGFWCGACGLYHDGLPLSYGSPAPAYWHSDLEDRPDSFLAQEECVIGGEQFFLRGRVVLPVVDTGQEFDWGVWVSVSRTSYERIIEIWDDPQRVSEPPFFGWLSSDIDGYQPTTLNLKTRVHTQRSATAPPSNWNPPTIHWRWNNAPGSPSPASAPSRNGTCTGSRNSIEVHCVVVAAMFTRFPVLSTGSAGRSAAVDGGGVAAISDGVDVDAPHQPS</sequence>